<evidence type="ECO:0000313" key="7">
    <source>
        <dbReference type="EMBL" id="GAC73821.1"/>
    </source>
</evidence>
<feature type="compositionally biased region" description="Basic residues" evidence="5">
    <location>
        <begin position="33"/>
        <end position="43"/>
    </location>
</feature>
<dbReference type="PANTHER" id="PTHR45709:SF3">
    <property type="entry name" value="GUANINE NUCLEOTIDE-BINDING PROTEIN-LIKE 1"/>
    <property type="match status" value="1"/>
</dbReference>
<keyword evidence="1" id="KW-0547">Nucleotide-binding</keyword>
<sequence>MVKKPSKAQKAKLRKGGDADVDSTNGRGGRGGRGGHGRGRGRGRGVGAAAGGGRLGRSSLLPPEQQAAFESRKRTVQLEESAFSKLSPPVLERLNILASYAHLHRPVPANLVHFDYSRFGRARAENHQRILDQKQSEQHVRQSHPLAGWLDTPSKQADSEELSDHEDAAPDEDNVDGIEETGELRLPKRPKWRADMDTKTVLSQEAEVFRQWLHKTDAVVERAFFTSSPLFAGLESHTRSQDKAAFTTAPSMGGSRMVASIASADTITKLLDHRPAPGTSVIGSLYERNIEVYRQLWRVCERSDLVCVLADARCPLLHLPPSLVGFLERYMRLKVVIVLTKADIVPKRIVDAWQTYLKQRFPRWQVVATESYAKLERMEGQGARTRFAPYLSPGSRKALFGALRTAHAELVTPPKAVLEDEAKQRQWVPPCATDTDWEGVERRVQLHTEGFGPDDHVDDSQSTEQVEAPPTRDQDAKSKDKSGRQPLPYLTIGLIGQPNVGKSSLLNALFGAKVVRASKTPGKTKHFQTHFLVPLTTTPSTTPRGLGEESHRGQIRLCDSPGLVFPSLIGMEMQVFGAVLAISQVQAISSCIRFVAEHIPLERVLQLDYPYDEDTPETEEQEQWTGVKVLEAVARRYGYKTAKANRWDVNRAGNLVMRAVAEGRIKWAFRPPLSEGEQEEGAEDGIWIQDAEKQVERGEDLLTAPNPDDEEDEPKDDEQDEGGSSDGVDMARKVRFDFGAPDTIDSDEDDEEEEEEQAGLGGSTASLFSALLVEDAAEEDEDDDDEDDDDDDDEDDGEE</sequence>
<feature type="compositionally biased region" description="Basic residues" evidence="5">
    <location>
        <begin position="1"/>
        <end position="14"/>
    </location>
</feature>
<accession>M9LP52</accession>
<evidence type="ECO:0000256" key="5">
    <source>
        <dbReference type="SAM" id="MobiDB-lite"/>
    </source>
</evidence>
<dbReference type="GO" id="GO:0005525">
    <property type="term" value="F:GTP binding"/>
    <property type="evidence" value="ECO:0007669"/>
    <property type="project" value="UniProtKB-KW"/>
</dbReference>
<evidence type="ECO:0000256" key="1">
    <source>
        <dbReference type="ARBA" id="ARBA00022741"/>
    </source>
</evidence>
<feature type="region of interest" description="Disordered" evidence="5">
    <location>
        <begin position="701"/>
        <end position="799"/>
    </location>
</feature>
<dbReference type="PRINTS" id="PR00326">
    <property type="entry name" value="GTP1OBG"/>
</dbReference>
<dbReference type="SUPFAM" id="SSF52540">
    <property type="entry name" value="P-loop containing nucleoside triphosphate hydrolases"/>
    <property type="match status" value="1"/>
</dbReference>
<dbReference type="EMBL" id="DF196775">
    <property type="protein sequence ID" value="GAC73821.1"/>
    <property type="molecule type" value="Genomic_DNA"/>
</dbReference>
<feature type="region of interest" description="Disordered" evidence="5">
    <location>
        <begin position="132"/>
        <end position="188"/>
    </location>
</feature>
<comment type="function">
    <text evidence="3">Possible regulatory or functional link with the histocompatibility cluster.</text>
</comment>
<reference evidence="8" key="1">
    <citation type="journal article" date="2013" name="Genome Announc.">
        <title>Genome sequence of the basidiomycetous yeast Pseudozyma antarctica T-34, a producer of the glycolipid biosurfactants mannosylerythritol lipids.</title>
        <authorList>
            <person name="Morita T."/>
            <person name="Koike H."/>
            <person name="Koyama Y."/>
            <person name="Hagiwara H."/>
            <person name="Ito E."/>
            <person name="Fukuoka T."/>
            <person name="Imura T."/>
            <person name="Machida M."/>
            <person name="Kitamoto D."/>
        </authorList>
    </citation>
    <scope>NUCLEOTIDE SEQUENCE [LARGE SCALE GENOMIC DNA]</scope>
    <source>
        <strain evidence="8">T-34</strain>
    </source>
</reference>
<dbReference type="Gene3D" id="3.40.50.300">
    <property type="entry name" value="P-loop containing nucleotide triphosphate hydrolases"/>
    <property type="match status" value="1"/>
</dbReference>
<feature type="compositionally biased region" description="Acidic residues" evidence="5">
    <location>
        <begin position="707"/>
        <end position="723"/>
    </location>
</feature>
<dbReference type="PANTHER" id="PTHR45709">
    <property type="entry name" value="LARGE SUBUNIT GTPASE 1 HOMOLOG-RELATED"/>
    <property type="match status" value="1"/>
</dbReference>
<feature type="region of interest" description="Disordered" evidence="5">
    <location>
        <begin position="1"/>
        <end position="71"/>
    </location>
</feature>
<feature type="compositionally biased region" description="Basic and acidic residues" evidence="5">
    <location>
        <begin position="470"/>
        <end position="483"/>
    </location>
</feature>
<evidence type="ECO:0000256" key="2">
    <source>
        <dbReference type="ARBA" id="ARBA00023134"/>
    </source>
</evidence>
<evidence type="ECO:0000256" key="4">
    <source>
        <dbReference type="ARBA" id="ARBA00039902"/>
    </source>
</evidence>
<feature type="region of interest" description="Disordered" evidence="5">
    <location>
        <begin position="449"/>
        <end position="485"/>
    </location>
</feature>
<dbReference type="GO" id="GO:0003924">
    <property type="term" value="F:GTPase activity"/>
    <property type="evidence" value="ECO:0007669"/>
    <property type="project" value="InterPro"/>
</dbReference>
<dbReference type="AlphaFoldDB" id="M9LP52"/>
<dbReference type="Proteomes" id="UP000011976">
    <property type="component" value="Unassembled WGS sequence"/>
</dbReference>
<evidence type="ECO:0000259" key="6">
    <source>
        <dbReference type="Pfam" id="PF01926"/>
    </source>
</evidence>
<gene>
    <name evidence="7" type="ORF">PANT_9c00316</name>
</gene>
<feature type="compositionally biased region" description="Gly residues" evidence="5">
    <location>
        <begin position="44"/>
        <end position="55"/>
    </location>
</feature>
<dbReference type="STRING" id="1151754.M9LP52"/>
<dbReference type="InterPro" id="IPR006073">
    <property type="entry name" value="GTP-bd"/>
</dbReference>
<name>M9LP52_PSEA3</name>
<feature type="compositionally biased region" description="Acidic residues" evidence="5">
    <location>
        <begin position="744"/>
        <end position="757"/>
    </location>
</feature>
<keyword evidence="2" id="KW-0342">GTP-binding</keyword>
<feature type="domain" description="G" evidence="6">
    <location>
        <begin position="491"/>
        <end position="593"/>
    </location>
</feature>
<evidence type="ECO:0000256" key="3">
    <source>
        <dbReference type="ARBA" id="ARBA00037770"/>
    </source>
</evidence>
<dbReference type="OrthoDB" id="61815at2759"/>
<dbReference type="InterPro" id="IPR043358">
    <property type="entry name" value="GNL1-like"/>
</dbReference>
<feature type="compositionally biased region" description="Acidic residues" evidence="5">
    <location>
        <begin position="159"/>
        <end position="181"/>
    </location>
</feature>
<proteinExistence type="predicted"/>
<protein>
    <recommendedName>
        <fullName evidence="4">Guanine nucleotide-binding protein-like 1</fullName>
    </recommendedName>
</protein>
<evidence type="ECO:0000313" key="8">
    <source>
        <dbReference type="Proteomes" id="UP000011976"/>
    </source>
</evidence>
<organism evidence="7 8">
    <name type="scientific">Pseudozyma antarctica (strain T-34)</name>
    <name type="common">Yeast</name>
    <name type="synonym">Candida antarctica</name>
    <dbReference type="NCBI Taxonomy" id="1151754"/>
    <lineage>
        <taxon>Eukaryota</taxon>
        <taxon>Fungi</taxon>
        <taxon>Dikarya</taxon>
        <taxon>Basidiomycota</taxon>
        <taxon>Ustilaginomycotina</taxon>
        <taxon>Ustilaginomycetes</taxon>
        <taxon>Ustilaginales</taxon>
        <taxon>Ustilaginaceae</taxon>
        <taxon>Moesziomyces</taxon>
    </lineage>
</organism>
<feature type="compositionally biased region" description="Acidic residues" evidence="5">
    <location>
        <begin position="775"/>
        <end position="799"/>
    </location>
</feature>
<dbReference type="InterPro" id="IPR027417">
    <property type="entry name" value="P-loop_NTPase"/>
</dbReference>
<dbReference type="Pfam" id="PF01926">
    <property type="entry name" value="MMR_HSR1"/>
    <property type="match status" value="1"/>
</dbReference>